<comment type="caution">
    <text evidence="2">The sequence shown here is derived from an EMBL/GenBank/DDBJ whole genome shotgun (WGS) entry which is preliminary data.</text>
</comment>
<dbReference type="EMBL" id="JAULSR010000002">
    <property type="protein sequence ID" value="KAK0628272.1"/>
    <property type="molecule type" value="Genomic_DNA"/>
</dbReference>
<feature type="compositionally biased region" description="Low complexity" evidence="1">
    <location>
        <begin position="52"/>
        <end position="65"/>
    </location>
</feature>
<name>A0AA39X7C6_9PEZI</name>
<evidence type="ECO:0000256" key="1">
    <source>
        <dbReference type="SAM" id="MobiDB-lite"/>
    </source>
</evidence>
<protein>
    <submittedName>
        <fullName evidence="2">Uncharacterized protein</fullName>
    </submittedName>
</protein>
<evidence type="ECO:0000313" key="3">
    <source>
        <dbReference type="Proteomes" id="UP001174934"/>
    </source>
</evidence>
<organism evidence="2 3">
    <name type="scientific">Bombardia bombarda</name>
    <dbReference type="NCBI Taxonomy" id="252184"/>
    <lineage>
        <taxon>Eukaryota</taxon>
        <taxon>Fungi</taxon>
        <taxon>Dikarya</taxon>
        <taxon>Ascomycota</taxon>
        <taxon>Pezizomycotina</taxon>
        <taxon>Sordariomycetes</taxon>
        <taxon>Sordariomycetidae</taxon>
        <taxon>Sordariales</taxon>
        <taxon>Lasiosphaeriaceae</taxon>
        <taxon>Bombardia</taxon>
    </lineage>
</organism>
<proteinExistence type="predicted"/>
<reference evidence="2" key="1">
    <citation type="submission" date="2023-06" db="EMBL/GenBank/DDBJ databases">
        <title>Genome-scale phylogeny and comparative genomics of the fungal order Sordariales.</title>
        <authorList>
            <consortium name="Lawrence Berkeley National Laboratory"/>
            <person name="Hensen N."/>
            <person name="Bonometti L."/>
            <person name="Westerberg I."/>
            <person name="Brannstrom I.O."/>
            <person name="Guillou S."/>
            <person name="Cros-Aarteil S."/>
            <person name="Calhoun S."/>
            <person name="Haridas S."/>
            <person name="Kuo A."/>
            <person name="Mondo S."/>
            <person name="Pangilinan J."/>
            <person name="Riley R."/>
            <person name="LaButti K."/>
            <person name="Andreopoulos B."/>
            <person name="Lipzen A."/>
            <person name="Chen C."/>
            <person name="Yanf M."/>
            <person name="Daum C."/>
            <person name="Ng V."/>
            <person name="Clum A."/>
            <person name="Steindorff A."/>
            <person name="Ohm R."/>
            <person name="Martin F."/>
            <person name="Silar P."/>
            <person name="Natvig D."/>
            <person name="Lalanne C."/>
            <person name="Gautier V."/>
            <person name="Ament-velasquez S.L."/>
            <person name="Kruys A."/>
            <person name="Hutchinson M.I."/>
            <person name="Powell A.J."/>
            <person name="Barry K."/>
            <person name="Miller A.N."/>
            <person name="Grigoriev I.V."/>
            <person name="Debuchy R."/>
            <person name="Gladieux P."/>
            <person name="Thoren M.H."/>
            <person name="Johannesson H."/>
        </authorList>
    </citation>
    <scope>NUCLEOTIDE SEQUENCE</scope>
    <source>
        <strain evidence="2">SMH3391-2</strain>
    </source>
</reference>
<feature type="region of interest" description="Disordered" evidence="1">
    <location>
        <begin position="28"/>
        <end position="84"/>
    </location>
</feature>
<keyword evidence="3" id="KW-1185">Reference proteome</keyword>
<dbReference type="Proteomes" id="UP001174934">
    <property type="component" value="Unassembled WGS sequence"/>
</dbReference>
<sequence>MRKRTFGMTRESAATTRLIPARYRASLRTSSAMTPSRKGCGTATTSARIAEPPRCFRPTRTTPSTNLSSANSRRTRAGPSSDARRGRIRLALGAHPVVQAENVASTHLASPFRPPLAGPDDDVASVIDAASVTDTGSSKGGAVYHKMVDCVLVLDTDLTQSASDAAIYLTLAPHRVRRRATPYRAVDQRDPVRGVAILPDYPCECEGRRMPWLPPPKGQAHEADLRESVHKRLSLVWQQES</sequence>
<dbReference type="AlphaFoldDB" id="A0AA39X7C6"/>
<evidence type="ECO:0000313" key="2">
    <source>
        <dbReference type="EMBL" id="KAK0628272.1"/>
    </source>
</evidence>
<gene>
    <name evidence="2" type="ORF">B0T17DRAFT_149218</name>
</gene>
<accession>A0AA39X7C6</accession>